<dbReference type="RefSeq" id="WP_004787038.1">
    <property type="nucleotide sequence ID" value="NZ_JAHPPI010000016.1"/>
</dbReference>
<protein>
    <submittedName>
        <fullName evidence="2">Uncharacterized protein</fullName>
    </submittedName>
</protein>
<evidence type="ECO:0000256" key="1">
    <source>
        <dbReference type="SAM" id="Phobius"/>
    </source>
</evidence>
<dbReference type="AlphaFoldDB" id="N8WKG8"/>
<dbReference type="PATRIC" id="fig|1217710.3.peg.3483"/>
<keyword evidence="1" id="KW-0812">Transmembrane</keyword>
<name>N8WKG8_9GAMM</name>
<evidence type="ECO:0000313" key="2">
    <source>
        <dbReference type="EMBL" id="ENU97398.1"/>
    </source>
</evidence>
<keyword evidence="1" id="KW-1133">Transmembrane helix</keyword>
<organism evidence="2 3">
    <name type="scientific">Acinetobacter variabilis</name>
    <dbReference type="NCBI Taxonomy" id="70346"/>
    <lineage>
        <taxon>Bacteria</taxon>
        <taxon>Pseudomonadati</taxon>
        <taxon>Pseudomonadota</taxon>
        <taxon>Gammaproteobacteria</taxon>
        <taxon>Moraxellales</taxon>
        <taxon>Moraxellaceae</taxon>
        <taxon>Acinetobacter</taxon>
    </lineage>
</organism>
<feature type="transmembrane region" description="Helical" evidence="1">
    <location>
        <begin position="6"/>
        <end position="25"/>
    </location>
</feature>
<evidence type="ECO:0000313" key="3">
    <source>
        <dbReference type="Proteomes" id="UP000013070"/>
    </source>
</evidence>
<dbReference type="EMBL" id="APPE01000087">
    <property type="protein sequence ID" value="ENU97398.1"/>
    <property type="molecule type" value="Genomic_DNA"/>
</dbReference>
<gene>
    <name evidence="2" type="ORF">F969_03621</name>
</gene>
<dbReference type="HOGENOM" id="CLU_1418799_0_0_6"/>
<keyword evidence="3" id="KW-1185">Reference proteome</keyword>
<reference evidence="2 3" key="1">
    <citation type="submission" date="2013-02" db="EMBL/GenBank/DDBJ databases">
        <title>The Genome Sequence of Acinetobacter sp. NIPH 899.</title>
        <authorList>
            <consortium name="The Broad Institute Genome Sequencing Platform"/>
            <consortium name="The Broad Institute Genome Sequencing Center for Infectious Disease"/>
            <person name="Cerqueira G."/>
            <person name="Feldgarden M."/>
            <person name="Courvalin P."/>
            <person name="Perichon B."/>
            <person name="Grillot-Courvalin C."/>
            <person name="Clermont D."/>
            <person name="Rocha E."/>
            <person name="Yoon E.-J."/>
            <person name="Nemec A."/>
            <person name="Walker B."/>
            <person name="Young S.K."/>
            <person name="Zeng Q."/>
            <person name="Gargeya S."/>
            <person name="Fitzgerald M."/>
            <person name="Haas B."/>
            <person name="Abouelleil A."/>
            <person name="Alvarado L."/>
            <person name="Arachchi H.M."/>
            <person name="Berlin A.M."/>
            <person name="Chapman S.B."/>
            <person name="Dewar J."/>
            <person name="Goldberg J."/>
            <person name="Griggs A."/>
            <person name="Gujja S."/>
            <person name="Hansen M."/>
            <person name="Howarth C."/>
            <person name="Imamovic A."/>
            <person name="Larimer J."/>
            <person name="McCowan C."/>
            <person name="Murphy C."/>
            <person name="Neiman D."/>
            <person name="Pearson M."/>
            <person name="Priest M."/>
            <person name="Roberts A."/>
            <person name="Saif S."/>
            <person name="Shea T."/>
            <person name="Sisk P."/>
            <person name="Sykes S."/>
            <person name="Wortman J."/>
            <person name="Nusbaum C."/>
            <person name="Birren B."/>
        </authorList>
    </citation>
    <scope>NUCLEOTIDE SEQUENCE [LARGE SCALE GENOMIC DNA]</scope>
    <source>
        <strain evidence="2 3">NIPH 899</strain>
    </source>
</reference>
<sequence>MDSNILAATIGVIGGFLASLSLFYLNRFHTNYDKIKSEKILREKLLYREKDNELEADKIFIFSLPALKREVYLNCHVNWDSGITLNIMKGNEDLIWFLRFCWLSLVRFFPQDHFSAEGYIDYIDKLITDRANYHYSRLDCSDQLKSGSISKITLGYSIAKDIDQLIIELVEQLLPFEDSRKEKWFQDWNTV</sequence>
<keyword evidence="1" id="KW-0472">Membrane</keyword>
<dbReference type="eggNOG" id="ENOG5032N7G">
    <property type="taxonomic scope" value="Bacteria"/>
</dbReference>
<proteinExistence type="predicted"/>
<comment type="caution">
    <text evidence="2">The sequence shown here is derived from an EMBL/GenBank/DDBJ whole genome shotgun (WGS) entry which is preliminary data.</text>
</comment>
<dbReference type="Proteomes" id="UP000013070">
    <property type="component" value="Unassembled WGS sequence"/>
</dbReference>
<accession>N8WKG8</accession>